<name>F0F485_9BACT</name>
<dbReference type="STRING" id="888743.HMPREF9141_0401"/>
<dbReference type="Proteomes" id="UP000005697">
    <property type="component" value="Unassembled WGS sequence"/>
</dbReference>
<protein>
    <submittedName>
        <fullName evidence="1">Uncharacterized protein</fullName>
    </submittedName>
</protein>
<evidence type="ECO:0000313" key="1">
    <source>
        <dbReference type="EMBL" id="EGC21043.1"/>
    </source>
</evidence>
<comment type="caution">
    <text evidence="1">The sequence shown here is derived from an EMBL/GenBank/DDBJ whole genome shotgun (WGS) entry which is preliminary data.</text>
</comment>
<proteinExistence type="predicted"/>
<reference evidence="1 2" key="1">
    <citation type="submission" date="2011-01" db="EMBL/GenBank/DDBJ databases">
        <authorList>
            <person name="Muzny D."/>
            <person name="Qin X."/>
            <person name="Deng J."/>
            <person name="Jiang H."/>
            <person name="Liu Y."/>
            <person name="Qu J."/>
            <person name="Song X.-Z."/>
            <person name="Zhang L."/>
            <person name="Thornton R."/>
            <person name="Coyle M."/>
            <person name="Francisco L."/>
            <person name="Jackson L."/>
            <person name="Javaid M."/>
            <person name="Korchina V."/>
            <person name="Kovar C."/>
            <person name="Mata R."/>
            <person name="Mathew T."/>
            <person name="Ngo R."/>
            <person name="Nguyen L."/>
            <person name="Nguyen N."/>
            <person name="Okwuonu G."/>
            <person name="Ongeri F."/>
            <person name="Pham C."/>
            <person name="Simmons D."/>
            <person name="Wilczek-Boney K."/>
            <person name="Hale W."/>
            <person name="Jakkamsetti A."/>
            <person name="Pham P."/>
            <person name="Ruth R."/>
            <person name="San Lucas F."/>
            <person name="Warren J."/>
            <person name="Zhang J."/>
            <person name="Zhao Z."/>
            <person name="Zhou C."/>
            <person name="Zhu D."/>
            <person name="Lee S."/>
            <person name="Bess C."/>
            <person name="Blankenburg K."/>
            <person name="Forbes L."/>
            <person name="Fu Q."/>
            <person name="Gubbala S."/>
            <person name="Hirani K."/>
            <person name="Jayaseelan J.C."/>
            <person name="Lara F."/>
            <person name="Munidasa M."/>
            <person name="Palculict T."/>
            <person name="Patil S."/>
            <person name="Pu L.-L."/>
            <person name="Saada N."/>
            <person name="Tang L."/>
            <person name="Weissenberger G."/>
            <person name="Zhu Y."/>
            <person name="Hemphill L."/>
            <person name="Shang Y."/>
            <person name="Youmans B."/>
            <person name="Ayvaz T."/>
            <person name="Ross M."/>
            <person name="Santibanez J."/>
            <person name="Aqrawi P."/>
            <person name="Gross S."/>
            <person name="Joshi V."/>
            <person name="Fowler G."/>
            <person name="Nazareth L."/>
            <person name="Reid J."/>
            <person name="Worley K."/>
            <person name="Petrosino J."/>
            <person name="Highlander S."/>
            <person name="Gibbs R."/>
        </authorList>
    </citation>
    <scope>NUCLEOTIDE SEQUENCE [LARGE SCALE GENOMIC DNA]</scope>
    <source>
        <strain evidence="1 2">DSM 16608</strain>
    </source>
</reference>
<sequence>MHKTRKLYNQCRKSFFSSILTYAFGNENGHLDSNQPSPAFRLTPASIPSKAYLHVN</sequence>
<dbReference type="AlphaFoldDB" id="F0F485"/>
<organism evidence="1 2">
    <name type="scientific">Prevotella multiformis DSM 16608</name>
    <dbReference type="NCBI Taxonomy" id="888743"/>
    <lineage>
        <taxon>Bacteria</taxon>
        <taxon>Pseudomonadati</taxon>
        <taxon>Bacteroidota</taxon>
        <taxon>Bacteroidia</taxon>
        <taxon>Bacteroidales</taxon>
        <taxon>Prevotellaceae</taxon>
        <taxon>Prevotella</taxon>
    </lineage>
</organism>
<gene>
    <name evidence="1" type="ORF">HMPREF9141_0401</name>
</gene>
<keyword evidence="2" id="KW-1185">Reference proteome</keyword>
<evidence type="ECO:0000313" key="2">
    <source>
        <dbReference type="Proteomes" id="UP000005697"/>
    </source>
</evidence>
<accession>F0F485</accession>
<dbReference type="HOGENOM" id="CLU_3010486_0_0_10"/>
<dbReference type="EMBL" id="AEWX01000004">
    <property type="protein sequence ID" value="EGC21043.1"/>
    <property type="molecule type" value="Genomic_DNA"/>
</dbReference>